<dbReference type="InterPro" id="IPR029044">
    <property type="entry name" value="Nucleotide-diphossugar_trans"/>
</dbReference>
<protein>
    <submittedName>
        <fullName evidence="1">Uncharacterized protein</fullName>
    </submittedName>
</protein>
<proteinExistence type="predicted"/>
<name>A0A6G0MQG9_9STRA</name>
<dbReference type="Proteomes" id="UP000476176">
    <property type="component" value="Unassembled WGS sequence"/>
</dbReference>
<dbReference type="EMBL" id="QXGC01003399">
    <property type="protein sequence ID" value="KAE9176023.1"/>
    <property type="molecule type" value="Genomic_DNA"/>
</dbReference>
<evidence type="ECO:0000313" key="1">
    <source>
        <dbReference type="EMBL" id="KAE9176023.1"/>
    </source>
</evidence>
<organism evidence="1 2">
    <name type="scientific">Phytophthora fragariae</name>
    <dbReference type="NCBI Taxonomy" id="53985"/>
    <lineage>
        <taxon>Eukaryota</taxon>
        <taxon>Sar</taxon>
        <taxon>Stramenopiles</taxon>
        <taxon>Oomycota</taxon>
        <taxon>Peronosporomycetes</taxon>
        <taxon>Peronosporales</taxon>
        <taxon>Peronosporaceae</taxon>
        <taxon>Phytophthora</taxon>
    </lineage>
</organism>
<accession>A0A6G0MQG9</accession>
<evidence type="ECO:0000313" key="2">
    <source>
        <dbReference type="Proteomes" id="UP000476176"/>
    </source>
</evidence>
<dbReference type="AlphaFoldDB" id="A0A6G0MQG9"/>
<reference evidence="1 2" key="1">
    <citation type="submission" date="2018-09" db="EMBL/GenBank/DDBJ databases">
        <title>Genomic investigation of the strawberry pathogen Phytophthora fragariae indicates pathogenicity is determined by transcriptional variation in three key races.</title>
        <authorList>
            <person name="Adams T.M."/>
            <person name="Armitage A.D."/>
            <person name="Sobczyk M.K."/>
            <person name="Bates H.J."/>
            <person name="Dunwell J.M."/>
            <person name="Nellist C.F."/>
            <person name="Harrison R.J."/>
        </authorList>
    </citation>
    <scope>NUCLEOTIDE SEQUENCE [LARGE SCALE GENOMIC DNA]</scope>
    <source>
        <strain evidence="1 2">BC-23</strain>
    </source>
</reference>
<gene>
    <name evidence="1" type="ORF">PF004_g26215</name>
</gene>
<comment type="caution">
    <text evidence="1">The sequence shown here is derived from an EMBL/GenBank/DDBJ whole genome shotgun (WGS) entry which is preliminary data.</text>
</comment>
<dbReference type="Gene3D" id="3.90.550.10">
    <property type="entry name" value="Spore Coat Polysaccharide Biosynthesis Protein SpsA, Chain A"/>
    <property type="match status" value="1"/>
</dbReference>
<sequence>MDTVNYTQTNAIFRREALDSVCGIQYGSLTEDAYTGKMRLEGLLLP</sequence>